<dbReference type="PANTHER" id="PTHR11934:SF0">
    <property type="entry name" value="RIBOSE-5-PHOSPHATE ISOMERASE"/>
    <property type="match status" value="1"/>
</dbReference>
<dbReference type="InterPro" id="IPR020672">
    <property type="entry name" value="Ribose5P_isomerase_typA_subgr"/>
</dbReference>
<keyword evidence="2 3" id="KW-0413">Isomerase</keyword>
<feature type="active site" description="Proton acceptor" evidence="3">
    <location>
        <position position="105"/>
    </location>
</feature>
<evidence type="ECO:0000256" key="1">
    <source>
        <dbReference type="ARBA" id="ARBA00001713"/>
    </source>
</evidence>
<feature type="binding site" evidence="3">
    <location>
        <begin position="83"/>
        <end position="86"/>
    </location>
    <ligand>
        <name>substrate</name>
    </ligand>
</feature>
<dbReference type="InterPro" id="IPR037171">
    <property type="entry name" value="NagB/RpiA_transferase-like"/>
</dbReference>
<dbReference type="AlphaFoldDB" id="A0A1L6RA25"/>
<gene>
    <name evidence="3" type="primary">rpiA</name>
    <name evidence="4" type="ORF">FOL01_0558</name>
</gene>
<dbReference type="GO" id="GO:0006014">
    <property type="term" value="P:D-ribose metabolic process"/>
    <property type="evidence" value="ECO:0007669"/>
    <property type="project" value="TreeGrafter"/>
</dbReference>
<comment type="function">
    <text evidence="3">Catalyzes the reversible conversion of ribose-5-phosphate to ribulose 5-phosphate.</text>
</comment>
<sequence length="227" mass="24731">MEDFGKVAAATAALRYVSNNMVIGLGSGSTANIFIEKLANRVKSEKMKIRCVATSISSKELGTKYGLNVVELDSVDTIDITIDGADEVDDDLNGIKGGGAALFYEKIVAKASDKNIWIVDSSKQSAKLGSFKLPIEVLPIGSAHVYRYLDTELGLHPTYRKNKDESLLTTDSNNFIIDVDISNVSDLYDLSNKLIKHVGIVEHGLFLDICDTLIVGDAPIQIKHRKN</sequence>
<dbReference type="PANTHER" id="PTHR11934">
    <property type="entry name" value="RIBOSE-5-PHOSPHATE ISOMERASE"/>
    <property type="match status" value="1"/>
</dbReference>
<dbReference type="EMBL" id="CP014332">
    <property type="protein sequence ID" value="APS41417.1"/>
    <property type="molecule type" value="Genomic_DNA"/>
</dbReference>
<feature type="binding site" evidence="3">
    <location>
        <begin position="96"/>
        <end position="99"/>
    </location>
    <ligand>
        <name>substrate</name>
    </ligand>
</feature>
<dbReference type="CDD" id="cd01398">
    <property type="entry name" value="RPI_A"/>
    <property type="match status" value="1"/>
</dbReference>
<dbReference type="RefSeq" id="WP_075269271.1">
    <property type="nucleotide sequence ID" value="NZ_CP014332.1"/>
</dbReference>
<comment type="pathway">
    <text evidence="3">Carbohydrate degradation; pentose phosphate pathway; D-ribose 5-phosphate from D-ribulose 5-phosphate (non-oxidative stage): step 1/1.</text>
</comment>
<dbReference type="GO" id="GO:0009052">
    <property type="term" value="P:pentose-phosphate shunt, non-oxidative branch"/>
    <property type="evidence" value="ECO:0007669"/>
    <property type="project" value="UniProtKB-UniRule"/>
</dbReference>
<proteinExistence type="inferred from homology"/>
<dbReference type="SUPFAM" id="SSF75445">
    <property type="entry name" value="D-ribose-5-phosphate isomerase (RpiA), lid domain"/>
    <property type="match status" value="1"/>
</dbReference>
<dbReference type="OrthoDB" id="5870696at2"/>
<dbReference type="UniPathway" id="UPA00115">
    <property type="reaction ID" value="UER00412"/>
</dbReference>
<dbReference type="NCBIfam" id="NF001924">
    <property type="entry name" value="PRK00702.1"/>
    <property type="match status" value="1"/>
</dbReference>
<evidence type="ECO:0000256" key="3">
    <source>
        <dbReference type="HAMAP-Rule" id="MF_00170"/>
    </source>
</evidence>
<feature type="binding site" evidence="3">
    <location>
        <position position="123"/>
    </location>
    <ligand>
        <name>substrate</name>
    </ligand>
</feature>
<feature type="binding site" evidence="3">
    <location>
        <begin position="27"/>
        <end position="30"/>
    </location>
    <ligand>
        <name>substrate</name>
    </ligand>
</feature>
<comment type="catalytic activity">
    <reaction evidence="1 3">
        <text>aldehydo-D-ribose 5-phosphate = D-ribulose 5-phosphate</text>
        <dbReference type="Rhea" id="RHEA:14657"/>
        <dbReference type="ChEBI" id="CHEBI:58121"/>
        <dbReference type="ChEBI" id="CHEBI:58273"/>
        <dbReference type="EC" id="5.3.1.6"/>
    </reaction>
</comment>
<name>A0A1L6RA25_9LACO</name>
<dbReference type="FunFam" id="3.40.50.1360:FF:000001">
    <property type="entry name" value="Ribose-5-phosphate isomerase A"/>
    <property type="match status" value="1"/>
</dbReference>
<dbReference type="Gene3D" id="3.30.70.260">
    <property type="match status" value="1"/>
</dbReference>
<dbReference type="STRING" id="1631871.FOL01_0558"/>
<dbReference type="Gene3D" id="3.40.50.1360">
    <property type="match status" value="1"/>
</dbReference>
<evidence type="ECO:0000313" key="5">
    <source>
        <dbReference type="Proteomes" id="UP000185473"/>
    </source>
</evidence>
<accession>A0A1L6RA25</accession>
<keyword evidence="5" id="KW-1185">Reference proteome</keyword>
<dbReference type="GO" id="GO:0004751">
    <property type="term" value="F:ribose-5-phosphate isomerase activity"/>
    <property type="evidence" value="ECO:0007669"/>
    <property type="project" value="UniProtKB-UniRule"/>
</dbReference>
<dbReference type="Proteomes" id="UP000185473">
    <property type="component" value="Chromosome"/>
</dbReference>
<comment type="similarity">
    <text evidence="3">Belongs to the ribose 5-phosphate isomerase family.</text>
</comment>
<dbReference type="GO" id="GO:0005829">
    <property type="term" value="C:cytosol"/>
    <property type="evidence" value="ECO:0007669"/>
    <property type="project" value="TreeGrafter"/>
</dbReference>
<dbReference type="HAMAP" id="MF_00170">
    <property type="entry name" value="Rib_5P_isom_A"/>
    <property type="match status" value="1"/>
</dbReference>
<dbReference type="NCBIfam" id="TIGR00021">
    <property type="entry name" value="rpiA"/>
    <property type="match status" value="1"/>
</dbReference>
<reference evidence="4 5" key="1">
    <citation type="submission" date="2016-02" db="EMBL/GenBank/DDBJ databases">
        <title>Complete Genome Sequence of Weissella jogaejeotgali FOL01.</title>
        <authorList>
            <person name="Lee J.-H."/>
            <person name="Ku H.-J."/>
        </authorList>
    </citation>
    <scope>NUCLEOTIDE SEQUENCE [LARGE SCALE GENOMIC DNA]</scope>
    <source>
        <strain evidence="4 5">FOL01</strain>
    </source>
</reference>
<dbReference type="SUPFAM" id="SSF100950">
    <property type="entry name" value="NagB/RpiA/CoA transferase-like"/>
    <property type="match status" value="1"/>
</dbReference>
<dbReference type="EC" id="5.3.1.6" evidence="3"/>
<evidence type="ECO:0000256" key="2">
    <source>
        <dbReference type="ARBA" id="ARBA00023235"/>
    </source>
</evidence>
<comment type="subunit">
    <text evidence="3">Homodimer.</text>
</comment>
<protein>
    <recommendedName>
        <fullName evidence="3">Ribose-5-phosphate isomerase A</fullName>
        <ecNumber evidence="3">5.3.1.6</ecNumber>
    </recommendedName>
    <alternativeName>
        <fullName evidence="3">Phosphoriboisomerase A</fullName>
        <shortName evidence="3">PRI</shortName>
    </alternativeName>
</protein>
<organism evidence="4 5">
    <name type="scientific">Weissella jogaejeotgali</name>
    <dbReference type="NCBI Taxonomy" id="1631871"/>
    <lineage>
        <taxon>Bacteria</taxon>
        <taxon>Bacillati</taxon>
        <taxon>Bacillota</taxon>
        <taxon>Bacilli</taxon>
        <taxon>Lactobacillales</taxon>
        <taxon>Lactobacillaceae</taxon>
        <taxon>Weissella</taxon>
    </lineage>
</organism>
<dbReference type="Pfam" id="PF06026">
    <property type="entry name" value="Rib_5-P_isom_A"/>
    <property type="match status" value="1"/>
</dbReference>
<dbReference type="KEGG" id="wjo:FOL01_0558"/>
<dbReference type="InterPro" id="IPR004788">
    <property type="entry name" value="Ribose5P_isomerase_type_A"/>
</dbReference>
<evidence type="ECO:0000313" key="4">
    <source>
        <dbReference type="EMBL" id="APS41417.1"/>
    </source>
</evidence>